<evidence type="ECO:0000256" key="2">
    <source>
        <dbReference type="ARBA" id="ARBA00023125"/>
    </source>
</evidence>
<organism evidence="3 4">
    <name type="scientific">Thomasclavelia cocleata</name>
    <dbReference type="NCBI Taxonomy" id="69824"/>
    <lineage>
        <taxon>Bacteria</taxon>
        <taxon>Bacillati</taxon>
        <taxon>Bacillota</taxon>
        <taxon>Erysipelotrichia</taxon>
        <taxon>Erysipelotrichales</taxon>
        <taxon>Coprobacillaceae</taxon>
        <taxon>Thomasclavelia</taxon>
    </lineage>
</organism>
<dbReference type="EMBL" id="FOIN01000021">
    <property type="protein sequence ID" value="SET60191.1"/>
    <property type="molecule type" value="Genomic_DNA"/>
</dbReference>
<dbReference type="GO" id="GO:0009307">
    <property type="term" value="P:DNA restriction-modification system"/>
    <property type="evidence" value="ECO:0007669"/>
    <property type="project" value="UniProtKB-KW"/>
</dbReference>
<reference evidence="4" key="1">
    <citation type="submission" date="2016-10" db="EMBL/GenBank/DDBJ databases">
        <authorList>
            <person name="Varghese N."/>
            <person name="Submissions S."/>
        </authorList>
    </citation>
    <scope>NUCLEOTIDE SEQUENCE [LARGE SCALE GENOMIC DNA]</scope>
    <source>
        <strain evidence="4">DSM 1551</strain>
    </source>
</reference>
<dbReference type="Gene3D" id="3.90.220.20">
    <property type="entry name" value="DNA methylase specificity domains"/>
    <property type="match status" value="1"/>
</dbReference>
<keyword evidence="2" id="KW-0238">DNA-binding</keyword>
<keyword evidence="1" id="KW-0680">Restriction system</keyword>
<dbReference type="RefSeq" id="WP_162207469.1">
    <property type="nucleotide sequence ID" value="NZ_JANJZZ010000024.1"/>
</dbReference>
<sequence>MDKVAKQTEVQKVNVKPRRCERNLFVIELDEIKINPYYLQAFLSSDLGVAIFKNIYTGGAIPTITLDKLKKMIILFLLLEEQMDIANKYATTIDELVMLNRKSKNRLRSIFDKEE</sequence>
<evidence type="ECO:0000313" key="3">
    <source>
        <dbReference type="EMBL" id="SET60191.1"/>
    </source>
</evidence>
<accession>A0A1I0FP40</accession>
<dbReference type="OrthoDB" id="9814572at2"/>
<gene>
    <name evidence="3" type="ORF">SAMN04489758_12119</name>
</gene>
<keyword evidence="4" id="KW-1185">Reference proteome</keyword>
<dbReference type="SUPFAM" id="SSF116734">
    <property type="entry name" value="DNA methylase specificity domain"/>
    <property type="match status" value="1"/>
</dbReference>
<protein>
    <recommendedName>
        <fullName evidence="5">Type I restriction modification DNA specificity domain-containing protein</fullName>
    </recommendedName>
</protein>
<dbReference type="InterPro" id="IPR044946">
    <property type="entry name" value="Restrct_endonuc_typeI_TRD_sf"/>
</dbReference>
<dbReference type="GO" id="GO:0003677">
    <property type="term" value="F:DNA binding"/>
    <property type="evidence" value="ECO:0007669"/>
    <property type="project" value="UniProtKB-KW"/>
</dbReference>
<dbReference type="AlphaFoldDB" id="A0A1I0FP40"/>
<proteinExistence type="predicted"/>
<evidence type="ECO:0008006" key="5">
    <source>
        <dbReference type="Google" id="ProtNLM"/>
    </source>
</evidence>
<name>A0A1I0FP40_9FIRM</name>
<dbReference type="Proteomes" id="UP000198558">
    <property type="component" value="Unassembled WGS sequence"/>
</dbReference>
<evidence type="ECO:0000313" key="4">
    <source>
        <dbReference type="Proteomes" id="UP000198558"/>
    </source>
</evidence>
<evidence type="ECO:0000256" key="1">
    <source>
        <dbReference type="ARBA" id="ARBA00022747"/>
    </source>
</evidence>